<evidence type="ECO:0000256" key="1">
    <source>
        <dbReference type="SAM" id="MobiDB-lite"/>
    </source>
</evidence>
<feature type="compositionally biased region" description="Basic and acidic residues" evidence="1">
    <location>
        <begin position="50"/>
        <end position="67"/>
    </location>
</feature>
<name>A0A0H2S2F3_9AGAM</name>
<feature type="region of interest" description="Disordered" evidence="1">
    <location>
        <begin position="50"/>
        <end position="86"/>
    </location>
</feature>
<proteinExistence type="predicted"/>
<sequence length="105" mass="12188">MKLAIQAQPSRPFLSSTITRTTLQLSLYNDQQMLLLAKWQWQPLHTSKELETPRDRGTLTSTRRSDKSWASLAQDPQRSAGDKHRWKRVGKSLSGLFDQYFRQAL</sequence>
<evidence type="ECO:0000313" key="2">
    <source>
        <dbReference type="EMBL" id="KLO18214.1"/>
    </source>
</evidence>
<protein>
    <submittedName>
        <fullName evidence="2">Uncharacterized protein</fullName>
    </submittedName>
</protein>
<accession>A0A0H2S2F3</accession>
<dbReference type="EMBL" id="KQ085896">
    <property type="protein sequence ID" value="KLO18214.1"/>
    <property type="molecule type" value="Genomic_DNA"/>
</dbReference>
<keyword evidence="3" id="KW-1185">Reference proteome</keyword>
<dbReference type="InParanoid" id="A0A0H2S2F3"/>
<dbReference type="Proteomes" id="UP000053477">
    <property type="component" value="Unassembled WGS sequence"/>
</dbReference>
<organism evidence="2 3">
    <name type="scientific">Schizopora paradoxa</name>
    <dbReference type="NCBI Taxonomy" id="27342"/>
    <lineage>
        <taxon>Eukaryota</taxon>
        <taxon>Fungi</taxon>
        <taxon>Dikarya</taxon>
        <taxon>Basidiomycota</taxon>
        <taxon>Agaricomycotina</taxon>
        <taxon>Agaricomycetes</taxon>
        <taxon>Hymenochaetales</taxon>
        <taxon>Schizoporaceae</taxon>
        <taxon>Schizopora</taxon>
    </lineage>
</organism>
<dbReference type="AlphaFoldDB" id="A0A0H2S2F3"/>
<gene>
    <name evidence="2" type="ORF">SCHPADRAFT_125000</name>
</gene>
<evidence type="ECO:0000313" key="3">
    <source>
        <dbReference type="Proteomes" id="UP000053477"/>
    </source>
</evidence>
<reference evidence="2 3" key="1">
    <citation type="submission" date="2015-04" db="EMBL/GenBank/DDBJ databases">
        <title>Complete genome sequence of Schizopora paradoxa KUC8140, a cosmopolitan wood degrader in East Asia.</title>
        <authorList>
            <consortium name="DOE Joint Genome Institute"/>
            <person name="Min B."/>
            <person name="Park H."/>
            <person name="Jang Y."/>
            <person name="Kim J.-J."/>
            <person name="Kim K.H."/>
            <person name="Pangilinan J."/>
            <person name="Lipzen A."/>
            <person name="Riley R."/>
            <person name="Grigoriev I.V."/>
            <person name="Spatafora J.W."/>
            <person name="Choi I.-G."/>
        </authorList>
    </citation>
    <scope>NUCLEOTIDE SEQUENCE [LARGE SCALE GENOMIC DNA]</scope>
    <source>
        <strain evidence="2 3">KUC8140</strain>
    </source>
</reference>